<sequence length="97" mass="10892">MARAKLALRQNGWRQVGFAPKWLAPSQPCQVGRAKSAAPNGTISLFCATNISSLISQHLKNGCLIHILNYFALQNIRTNFNQFILNLMRYIQRVSCS</sequence>
<keyword evidence="2" id="KW-1185">Reference proteome</keyword>
<proteinExistence type="predicted"/>
<evidence type="ECO:0000313" key="2">
    <source>
        <dbReference type="Proteomes" id="UP001168821"/>
    </source>
</evidence>
<organism evidence="1 2">
    <name type="scientific">Zophobas morio</name>
    <dbReference type="NCBI Taxonomy" id="2755281"/>
    <lineage>
        <taxon>Eukaryota</taxon>
        <taxon>Metazoa</taxon>
        <taxon>Ecdysozoa</taxon>
        <taxon>Arthropoda</taxon>
        <taxon>Hexapoda</taxon>
        <taxon>Insecta</taxon>
        <taxon>Pterygota</taxon>
        <taxon>Neoptera</taxon>
        <taxon>Endopterygota</taxon>
        <taxon>Coleoptera</taxon>
        <taxon>Polyphaga</taxon>
        <taxon>Cucujiformia</taxon>
        <taxon>Tenebrionidae</taxon>
        <taxon>Zophobas</taxon>
    </lineage>
</organism>
<dbReference type="AlphaFoldDB" id="A0AA38IPU0"/>
<dbReference type="Proteomes" id="UP001168821">
    <property type="component" value="Unassembled WGS sequence"/>
</dbReference>
<protein>
    <submittedName>
        <fullName evidence="1">Uncharacterized protein</fullName>
    </submittedName>
</protein>
<reference evidence="1" key="1">
    <citation type="journal article" date="2023" name="G3 (Bethesda)">
        <title>Whole genome assemblies of Zophobas morio and Tenebrio molitor.</title>
        <authorList>
            <person name="Kaur S."/>
            <person name="Stinson S.A."/>
            <person name="diCenzo G.C."/>
        </authorList>
    </citation>
    <scope>NUCLEOTIDE SEQUENCE</scope>
    <source>
        <strain evidence="1">QUZm001</strain>
    </source>
</reference>
<accession>A0AA38IPU0</accession>
<evidence type="ECO:0000313" key="1">
    <source>
        <dbReference type="EMBL" id="KAJ3661963.1"/>
    </source>
</evidence>
<name>A0AA38IPU0_9CUCU</name>
<comment type="caution">
    <text evidence="1">The sequence shown here is derived from an EMBL/GenBank/DDBJ whole genome shotgun (WGS) entry which is preliminary data.</text>
</comment>
<dbReference type="EMBL" id="JALNTZ010000002">
    <property type="protein sequence ID" value="KAJ3661963.1"/>
    <property type="molecule type" value="Genomic_DNA"/>
</dbReference>
<gene>
    <name evidence="1" type="ORF">Zmor_006335</name>
</gene>